<dbReference type="Pfam" id="PF13116">
    <property type="entry name" value="YhdP"/>
    <property type="match status" value="1"/>
</dbReference>
<dbReference type="InterPro" id="IPR011836">
    <property type="entry name" value="YhdP"/>
</dbReference>
<feature type="region of interest" description="Disordered" evidence="1">
    <location>
        <begin position="1270"/>
        <end position="1312"/>
    </location>
</feature>
<organism evidence="4 5">
    <name type="scientific">Parahaliea aestuarii</name>
    <dbReference type="NCBI Taxonomy" id="1852021"/>
    <lineage>
        <taxon>Bacteria</taxon>
        <taxon>Pseudomonadati</taxon>
        <taxon>Pseudomonadota</taxon>
        <taxon>Gammaproteobacteria</taxon>
        <taxon>Cellvibrionales</taxon>
        <taxon>Halieaceae</taxon>
        <taxon>Parahaliea</taxon>
    </lineage>
</organism>
<keyword evidence="2" id="KW-0472">Membrane</keyword>
<sequence length="1312" mass="140279">MEHALMHRLARALWRLLVIAIVLLAAYVSFGRLLVDRVGSQQDWILARLNQHLPFTVAADQVSGDWRSFSPELVLSGLRLQFPGYSGGDISLDGGRVRINPLRSLLEGGLRVSRLRLEGLSLPLQLDSEGRFSVVGFEGGDGGAADWLRNLALSIEQLELRNNRLEVSMPGGETRGLALEFNLLRDGSQRELSGALTAETTGTYMRFTAEGLGNPFATETFEGRAYLGAHDVDLQALGQWLPAAADLPALTGTVELQAWLDWREGKPHLRTRLRGDALQAQARDERWQLPLQQLAFDALLQRDHSSWRIVVQNLLLASGEARLVVPRLQLDSWGDSLRLRGESVPVGPLNQLFAGLGTTPPELADAMQVLDARGLLQRLELSLDDRHNPRRGWQVAANFRDINLNSWRGAPGTKSATGYLSAAPGRGTVVLDAQDFSLDFPTIYDHPLDYEDIYGTVDIHWDNSELSLHSGQIVAQAAEGQSHALFRLQVPFTPTPAGVEMDLLVGLRDSTADHRDKYLPTVLDPGLLDWLRDGLGEGRVEQGAFLWRGSLKPQADRLRTVQLFFQVEETALRYQPDWPPLADLSGLVLIDDTNVSVWGDSASLYGARLEQLSAEAWLAPGHGMQLAINGQLQGSVADGLRLVKESPLADASARVFDDWRGTGDLDLELELALQLRGDAPPPQVTVAATVSEAGVDMGALNLQVTDISGQVDYTSTGGFHSSDLQGQLWGQTLDARLAPLPRDDASTPGLAIELEGAVPADDLQAWLGLQAPYPGTGVTGFSGVLQVPGGGPATLQLTSGLEGVAIALPPPLNKVGNSRLPLSLSLQLDGATRLLSLDLERRLQAALLLGEGGALEGGDIALQERARPPQLGSLRVRGHLPELEPARWQRWLAAPPADGSAAGGEVAPGLSLAALPPLVVDSLLLDSLHLGGLELRDVMLSGGATANGGWQLSAETDWLQGELSLAADGGRGDIHLSHLDLSGLRGLGGGQREADFSDLPHLAVQIDQLRTDRLDLGNLAFDLYPDAGGLRAASITGELAGMALTGEQAGELLWRREGGQSQTSLSATLDFVDLGAVLERLDYERIVDTEGGHFTVQLDWPGGPQEFALAATQGAIGIELGEGRFLDAPAGTSGTLRVVSIFNLTEIVRRLSLSHMFESGIPFDSVSGELFFHRGSVEVPGLEVKGASSSFNFSVISPLAEQTLDGELVATLPVASNLPWVAALTAGLPVAAGVYVVSKVFEQQMNRVSSAVYSVGGSWDDPEVSFSRIFDTGSRQRSAPESPADPNSLGAPDANSPEAGSPGADSTAPTSP</sequence>
<comment type="caution">
    <text evidence="4">The sequence shown here is derived from an EMBL/GenBank/DDBJ whole genome shotgun (WGS) entry which is preliminary data.</text>
</comment>
<keyword evidence="2" id="KW-1133">Transmembrane helix</keyword>
<dbReference type="PANTHER" id="PTHR38690:SF1">
    <property type="entry name" value="PROTEASE"/>
    <property type="match status" value="1"/>
</dbReference>
<name>A0A5C9A6S0_9GAMM</name>
<dbReference type="RefSeq" id="WP_148062733.1">
    <property type="nucleotide sequence ID" value="NZ_VRYZ01000001.1"/>
</dbReference>
<dbReference type="PANTHER" id="PTHR38690">
    <property type="entry name" value="PROTEASE-RELATED"/>
    <property type="match status" value="1"/>
</dbReference>
<evidence type="ECO:0000256" key="1">
    <source>
        <dbReference type="SAM" id="MobiDB-lite"/>
    </source>
</evidence>
<evidence type="ECO:0000313" key="5">
    <source>
        <dbReference type="Proteomes" id="UP000321933"/>
    </source>
</evidence>
<reference evidence="4 5" key="1">
    <citation type="submission" date="2019-08" db="EMBL/GenBank/DDBJ databases">
        <title>Parahaliea maris sp. nov., isolated from the surface seawater.</title>
        <authorList>
            <person name="Liu Y."/>
        </authorList>
    </citation>
    <scope>NUCLEOTIDE SEQUENCE [LARGE SCALE GENOMIC DNA]</scope>
    <source>
        <strain evidence="4 5">S2-26</strain>
    </source>
</reference>
<dbReference type="NCBIfam" id="TIGR02099">
    <property type="entry name" value="YhdP family protein"/>
    <property type="match status" value="1"/>
</dbReference>
<proteinExistence type="predicted"/>
<dbReference type="Proteomes" id="UP000321933">
    <property type="component" value="Unassembled WGS sequence"/>
</dbReference>
<feature type="domain" description="YhdP central" evidence="3">
    <location>
        <begin position="6"/>
        <end position="1264"/>
    </location>
</feature>
<evidence type="ECO:0000313" key="4">
    <source>
        <dbReference type="EMBL" id="TXS94891.1"/>
    </source>
</evidence>
<protein>
    <submittedName>
        <fullName evidence="4">TIGR02099 family protein</fullName>
    </submittedName>
</protein>
<dbReference type="InterPro" id="IPR025263">
    <property type="entry name" value="YhdP_central"/>
</dbReference>
<dbReference type="OrthoDB" id="9762238at2"/>
<dbReference type="EMBL" id="VRYZ01000001">
    <property type="protein sequence ID" value="TXS94891.1"/>
    <property type="molecule type" value="Genomic_DNA"/>
</dbReference>
<evidence type="ECO:0000256" key="2">
    <source>
        <dbReference type="SAM" id="Phobius"/>
    </source>
</evidence>
<accession>A0A5C9A6S0</accession>
<feature type="transmembrane region" description="Helical" evidence="2">
    <location>
        <begin position="12"/>
        <end position="30"/>
    </location>
</feature>
<keyword evidence="2" id="KW-0812">Transmembrane</keyword>
<keyword evidence="5" id="KW-1185">Reference proteome</keyword>
<evidence type="ECO:0000259" key="3">
    <source>
        <dbReference type="Pfam" id="PF13116"/>
    </source>
</evidence>
<gene>
    <name evidence="4" type="ORF">FVW59_03015</name>
</gene>